<feature type="domain" description="Glycosyltransferase 2-like" evidence="1">
    <location>
        <begin position="8"/>
        <end position="183"/>
    </location>
</feature>
<organism evidence="2 3">
    <name type="scientific">Segatella copri</name>
    <dbReference type="NCBI Taxonomy" id="165179"/>
    <lineage>
        <taxon>Bacteria</taxon>
        <taxon>Pseudomonadati</taxon>
        <taxon>Bacteroidota</taxon>
        <taxon>Bacteroidia</taxon>
        <taxon>Bacteroidales</taxon>
        <taxon>Prevotellaceae</taxon>
        <taxon>Segatella</taxon>
    </lineage>
</organism>
<dbReference type="GO" id="GO:0016758">
    <property type="term" value="F:hexosyltransferase activity"/>
    <property type="evidence" value="ECO:0007669"/>
    <property type="project" value="UniProtKB-ARBA"/>
</dbReference>
<gene>
    <name evidence="2" type="ORF">F7D20_11990</name>
</gene>
<comment type="caution">
    <text evidence="2">The sequence shown here is derived from an EMBL/GenBank/DDBJ whole genome shotgun (WGS) entry which is preliminary data.</text>
</comment>
<dbReference type="EMBL" id="VZAD01000091">
    <property type="protein sequence ID" value="MQP12657.1"/>
    <property type="molecule type" value="Genomic_DNA"/>
</dbReference>
<evidence type="ECO:0000259" key="1">
    <source>
        <dbReference type="Pfam" id="PF00535"/>
    </source>
</evidence>
<evidence type="ECO:0000313" key="2">
    <source>
        <dbReference type="EMBL" id="MQP12657.1"/>
    </source>
</evidence>
<sequence length="307" mass="36114">MKEYPLVSVVVVTYNSSQTILQTLESVRMQDYEKIELIISDDNSSDNTVAVCEEWINNHRNRFVKPKIITTSNNTGVTGNVNRGWRSCSGEWVKIFGGDDLFLPHAISAVMDFVTPEKSIIVSQYNSFTEVNGKEIIGPLHPKSELATFYEEENPEIRKKLILHTFIEATIGYFIRRKVLEKVGGYDERFSMFEDAPLFFKLTYMGYKFYLLKKPCFLYRISESITHPSTDKVYNVRFKESSLLYHRKVVNKHIPWWNIVYHQSFWMAFLQFHLIVKLAHNRNNKLSHFIKTTIYYLTIDNYLKKEQ</sequence>
<dbReference type="RefSeq" id="WP_158464239.1">
    <property type="nucleotide sequence ID" value="NZ_VZAD01000091.1"/>
</dbReference>
<accession>A0A6A7WDU8</accession>
<dbReference type="PANTHER" id="PTHR22916:SF3">
    <property type="entry name" value="UDP-GLCNAC:BETAGAL BETA-1,3-N-ACETYLGLUCOSAMINYLTRANSFERASE-LIKE PROTEIN 1"/>
    <property type="match status" value="1"/>
</dbReference>
<keyword evidence="3" id="KW-1185">Reference proteome</keyword>
<dbReference type="Proteomes" id="UP000384372">
    <property type="component" value="Unassembled WGS sequence"/>
</dbReference>
<proteinExistence type="predicted"/>
<evidence type="ECO:0000313" key="3">
    <source>
        <dbReference type="Proteomes" id="UP000384372"/>
    </source>
</evidence>
<dbReference type="OrthoDB" id="9802649at2"/>
<name>A0A6A7WDU8_9BACT</name>
<dbReference type="Pfam" id="PF00535">
    <property type="entry name" value="Glycos_transf_2"/>
    <property type="match status" value="1"/>
</dbReference>
<dbReference type="InterPro" id="IPR029044">
    <property type="entry name" value="Nucleotide-diphossugar_trans"/>
</dbReference>
<dbReference type="AlphaFoldDB" id="A0A6A7WDU8"/>
<dbReference type="InterPro" id="IPR001173">
    <property type="entry name" value="Glyco_trans_2-like"/>
</dbReference>
<dbReference type="Gene3D" id="3.90.550.10">
    <property type="entry name" value="Spore Coat Polysaccharide Biosynthesis Protein SpsA, Chain A"/>
    <property type="match status" value="1"/>
</dbReference>
<keyword evidence="2" id="KW-0808">Transferase</keyword>
<dbReference type="PANTHER" id="PTHR22916">
    <property type="entry name" value="GLYCOSYLTRANSFERASE"/>
    <property type="match status" value="1"/>
</dbReference>
<reference evidence="2 3" key="1">
    <citation type="submission" date="2019-09" db="EMBL/GenBank/DDBJ databases">
        <title>Distinct polysaccharide growth profiles of human intestinal Prevotella copri isolates.</title>
        <authorList>
            <person name="Fehlner-Peach H."/>
            <person name="Magnabosco C."/>
            <person name="Raghavan V."/>
            <person name="Scher J.U."/>
            <person name="Tett A."/>
            <person name="Cox L.M."/>
            <person name="Gottsegen C."/>
            <person name="Watters A."/>
            <person name="Wiltshire- Gordon J.D."/>
            <person name="Segata N."/>
            <person name="Bonneau R."/>
            <person name="Littman D.R."/>
        </authorList>
    </citation>
    <scope>NUCLEOTIDE SEQUENCE [LARGE SCALE GENOMIC DNA]</scope>
    <source>
        <strain evidence="3">iAQ1173</strain>
    </source>
</reference>
<dbReference type="SUPFAM" id="SSF53448">
    <property type="entry name" value="Nucleotide-diphospho-sugar transferases"/>
    <property type="match status" value="1"/>
</dbReference>
<protein>
    <submittedName>
        <fullName evidence="2">Glycosyltransferase</fullName>
    </submittedName>
</protein>